<evidence type="ECO:0000313" key="2">
    <source>
        <dbReference type="EMBL" id="CAB3692768.1"/>
    </source>
</evidence>
<dbReference type="InterPro" id="IPR046540">
    <property type="entry name" value="DMFA2_C"/>
</dbReference>
<keyword evidence="4" id="KW-1185">Reference proteome</keyword>
<evidence type="ECO:0000313" key="3">
    <source>
        <dbReference type="EMBL" id="PMS30070.1"/>
    </source>
</evidence>
<organism evidence="2 5">
    <name type="scientific">Paraburkholderia rhynchosiae</name>
    <dbReference type="NCBI Taxonomy" id="487049"/>
    <lineage>
        <taxon>Bacteria</taxon>
        <taxon>Pseudomonadati</taxon>
        <taxon>Pseudomonadota</taxon>
        <taxon>Betaproteobacteria</taxon>
        <taxon>Burkholderiales</taxon>
        <taxon>Burkholderiaceae</taxon>
        <taxon>Paraburkholderia</taxon>
    </lineage>
</organism>
<dbReference type="Proteomes" id="UP000235659">
    <property type="component" value="Unassembled WGS sequence"/>
</dbReference>
<proteinExistence type="predicted"/>
<dbReference type="EMBL" id="PNXY01000010">
    <property type="protein sequence ID" value="PMS30070.1"/>
    <property type="molecule type" value="Genomic_DNA"/>
</dbReference>
<dbReference type="RefSeq" id="WP_102633221.1">
    <property type="nucleotide sequence ID" value="NZ_CADIJZ010000011.1"/>
</dbReference>
<feature type="domain" description="N,N-dimethylformamidase beta subunit-like C-terminal" evidence="1">
    <location>
        <begin position="77"/>
        <end position="457"/>
    </location>
</feature>
<reference evidence="3 4" key="1">
    <citation type="submission" date="2018-01" db="EMBL/GenBank/DDBJ databases">
        <title>Whole genome analyses suggest that Burkholderia sensu lato contains two further novel genera in the rhizoxinica-symbiotica group Mycetohabitans gen. nov., and Trinickia gen. nov.: implications for the evolution of diazotrophy and nodulation in the Burkholderiaceae.</title>
        <authorList>
            <person name="Estrada-de los Santos P."/>
            <person name="Palmer M."/>
            <person name="Chavez-Ramirez B."/>
            <person name="Beukes C."/>
            <person name="Steenkamp E.T."/>
            <person name="Hirsch A.M."/>
            <person name="Manyaka P."/>
            <person name="Maluk M."/>
            <person name="Lafos M."/>
            <person name="Crook M."/>
            <person name="Gross E."/>
            <person name="Simon M.F."/>
            <person name="Bueno dos Reis Junior F."/>
            <person name="Poole P.S."/>
            <person name="Venter S.N."/>
            <person name="James E.K."/>
        </authorList>
    </citation>
    <scope>NUCLEOTIDE SEQUENCE [LARGE SCALE GENOMIC DNA]</scope>
    <source>
        <strain evidence="3 4">WSM 3937</strain>
    </source>
</reference>
<evidence type="ECO:0000259" key="1">
    <source>
        <dbReference type="Pfam" id="PF20254"/>
    </source>
</evidence>
<dbReference type="Proteomes" id="UP000494205">
    <property type="component" value="Unassembled WGS sequence"/>
</dbReference>
<evidence type="ECO:0000313" key="4">
    <source>
        <dbReference type="Proteomes" id="UP000235659"/>
    </source>
</evidence>
<dbReference type="EMBL" id="CADIJZ010000011">
    <property type="protein sequence ID" value="CAB3692768.1"/>
    <property type="molecule type" value="Genomic_DNA"/>
</dbReference>
<protein>
    <recommendedName>
        <fullName evidence="1">N,N-dimethylformamidase beta subunit-like C-terminal domain-containing protein</fullName>
    </recommendedName>
</protein>
<gene>
    <name evidence="3" type="ORF">C0Z16_16690</name>
    <name evidence="2" type="ORF">LMG27174_03250</name>
</gene>
<dbReference type="AlphaFoldDB" id="A0A2N7WKY0"/>
<sequence>MQIYPIHPSFTAGACFELAVQPNRRFSIAIYQQQDDELLTSLCGVVVEGKDGVTATLTDGKYVFQSTGNSASMRFDEDWKWPTITIRPNVSGLQSGAYVALAYEVDAAGKPTHELGRLCAAHRPIFAAPPASDDMALVIARPRTPTAALAYIIPTATYHAYNSTGGGSFYDDRVHRYRAANNVSLQRPGGGLGARLGEPVDPYDTRSQRQQFTHWDAKFIRWLRKEGLACDFYTDLDLHSATALDLTRYRCMLSVGHHEYWSEEMRAHVAYFVTQGGNLAVFSGNTCYRPVRFIGPEPGQMTEMRKLAENWDLLKEQIDLDPRVSGNESHLIGLTYKHGGGHWGTWSRFRRRWAKCERQAIGFTVRRPEHWAFAGTQLRKDDTFGAEDHIVGYEADGIPPDSSDDAFETLAVTNRLTGWEMGGAGAIGVFRPLLRDGRRSAGEVFNVGTTDWARTLMDTTAKSNGVVQQITRNVIRKYIGSEAENGAQRSHLPLGETTRVASEVALQTDAG</sequence>
<reference evidence="2 5" key="2">
    <citation type="submission" date="2020-04" db="EMBL/GenBank/DDBJ databases">
        <authorList>
            <person name="De Canck E."/>
        </authorList>
    </citation>
    <scope>NUCLEOTIDE SEQUENCE [LARGE SCALE GENOMIC DNA]</scope>
    <source>
        <strain evidence="2 5">LMG 27174</strain>
    </source>
</reference>
<name>A0A2N7WKY0_9BURK</name>
<dbReference type="OrthoDB" id="505641at2"/>
<accession>A0A2N7WKY0</accession>
<evidence type="ECO:0000313" key="5">
    <source>
        <dbReference type="Proteomes" id="UP000494205"/>
    </source>
</evidence>
<dbReference type="Pfam" id="PF20254">
    <property type="entry name" value="DMFA2_C"/>
    <property type="match status" value="1"/>
</dbReference>